<dbReference type="PROSITE" id="PS51066">
    <property type="entry name" value="ZF_FPG_2"/>
    <property type="match status" value="1"/>
</dbReference>
<dbReference type="EMBL" id="AP024202">
    <property type="protein sequence ID" value="BCN94201.1"/>
    <property type="molecule type" value="Genomic_DNA"/>
</dbReference>
<dbReference type="SUPFAM" id="SSF57716">
    <property type="entry name" value="Glucocorticoid receptor-like (DNA-binding domain)"/>
    <property type="match status" value="1"/>
</dbReference>
<dbReference type="InterPro" id="IPR010979">
    <property type="entry name" value="Ribosomal_uS13-like_H2TH"/>
</dbReference>
<proteinExistence type="inferred from homology"/>
<comment type="catalytic activity">
    <reaction evidence="14 15">
        <text>2'-deoxyribonucleotide-(2'-deoxyribose 5'-phosphate)-2'-deoxyribonucleotide-DNA = a 3'-end 2'-deoxyribonucleotide-(2,3-dehydro-2,3-deoxyribose 5'-phosphate)-DNA + a 5'-end 5'-phospho-2'-deoxyribonucleoside-DNA + H(+)</text>
        <dbReference type="Rhea" id="RHEA:66592"/>
        <dbReference type="Rhea" id="RHEA-COMP:13180"/>
        <dbReference type="Rhea" id="RHEA-COMP:16897"/>
        <dbReference type="Rhea" id="RHEA-COMP:17067"/>
        <dbReference type="ChEBI" id="CHEBI:15378"/>
        <dbReference type="ChEBI" id="CHEBI:136412"/>
        <dbReference type="ChEBI" id="CHEBI:157695"/>
        <dbReference type="ChEBI" id="CHEBI:167181"/>
        <dbReference type="EC" id="4.2.99.18"/>
    </reaction>
</comment>
<feature type="domain" description="FPG-type" evidence="17">
    <location>
        <begin position="253"/>
        <end position="287"/>
    </location>
</feature>
<dbReference type="Pfam" id="PF06827">
    <property type="entry name" value="zf-FPG_IleRS"/>
    <property type="match status" value="1"/>
</dbReference>
<keyword evidence="12 15" id="KW-0511">Multifunctional enzyme</keyword>
<keyword evidence="7 15" id="KW-0378">Hydrolase</keyword>
<feature type="active site" description="Proton donor; for delta-elimination activity" evidence="15">
    <location>
        <position position="277"/>
    </location>
</feature>
<evidence type="ECO:0000313" key="20">
    <source>
        <dbReference type="Proteomes" id="UP001054820"/>
    </source>
</evidence>
<dbReference type="SMART" id="SM00898">
    <property type="entry name" value="Fapy_DNA_glyco"/>
    <property type="match status" value="1"/>
</dbReference>
<dbReference type="SMART" id="SM01232">
    <property type="entry name" value="H2TH"/>
    <property type="match status" value="1"/>
</dbReference>
<comment type="cofactor">
    <cofactor evidence="15">
        <name>Zn(2+)</name>
        <dbReference type="ChEBI" id="CHEBI:29105"/>
    </cofactor>
    <text evidence="15">Binds 1 zinc ion per subunit.</text>
</comment>
<evidence type="ECO:0000256" key="14">
    <source>
        <dbReference type="ARBA" id="ARBA00044632"/>
    </source>
</evidence>
<dbReference type="NCBIfam" id="TIGR00577">
    <property type="entry name" value="fpg"/>
    <property type="match status" value="1"/>
</dbReference>
<dbReference type="PROSITE" id="PS51068">
    <property type="entry name" value="FPG_CAT"/>
    <property type="match status" value="1"/>
</dbReference>
<dbReference type="InterPro" id="IPR015886">
    <property type="entry name" value="H2TH_FPG"/>
</dbReference>
<dbReference type="InterPro" id="IPR012319">
    <property type="entry name" value="FPG_cat"/>
</dbReference>
<reference evidence="19" key="1">
    <citation type="journal article" date="2022" name="Arch. Microbiol.">
        <title>Thiomicrorhabdus immobilis sp. nov., a mesophilic sulfur-oxidizing bacterium isolated from sediment of a brackish lake in northern Japan.</title>
        <authorList>
            <person name="Kojima H."/>
            <person name="Mochizuki J."/>
            <person name="Kanda M."/>
            <person name="Watanabe T."/>
            <person name="Fukui M."/>
        </authorList>
    </citation>
    <scope>NUCLEOTIDE SEQUENCE</scope>
    <source>
        <strain evidence="19">Am19</strain>
    </source>
</reference>
<keyword evidence="8 15" id="KW-0862">Zinc</keyword>
<dbReference type="InterPro" id="IPR015887">
    <property type="entry name" value="DNA_glyclase_Znf_dom_DNA_BS"/>
</dbReference>
<feature type="region of interest" description="Disordered" evidence="16">
    <location>
        <begin position="1"/>
        <end position="26"/>
    </location>
</feature>
<dbReference type="InterPro" id="IPR020629">
    <property type="entry name" value="FPG_Glyclase"/>
</dbReference>
<comment type="function">
    <text evidence="15">Involved in base excision repair of DNA damaged by oxidation or by mutagenic agents. Acts as DNA glycosylase that recognizes and removes damaged bases. Has a preference for oxidized purines, such as 7,8-dihydro-8-oxoguanine (8-oxoG). Has AP (apurinic/apyrimidinic) lyase activity and introduces nicks in the DNA strand. Cleaves the DNA backbone by beta-delta elimination to generate a single-strand break at the site of the removed base with both 3'- and 5'-phosphates.</text>
</comment>
<keyword evidence="10 15" id="KW-0234">DNA repair</keyword>
<comment type="similarity">
    <text evidence="2 15">Belongs to the FPG family.</text>
</comment>
<evidence type="ECO:0000256" key="1">
    <source>
        <dbReference type="ARBA" id="ARBA00001668"/>
    </source>
</evidence>
<dbReference type="InterPro" id="IPR035937">
    <property type="entry name" value="FPG_N"/>
</dbReference>
<evidence type="ECO:0000256" key="7">
    <source>
        <dbReference type="ARBA" id="ARBA00022801"/>
    </source>
</evidence>
<organism evidence="19 20">
    <name type="scientific">Thiomicrorhabdus immobilis</name>
    <dbReference type="NCBI Taxonomy" id="2791037"/>
    <lineage>
        <taxon>Bacteria</taxon>
        <taxon>Pseudomonadati</taxon>
        <taxon>Pseudomonadota</taxon>
        <taxon>Gammaproteobacteria</taxon>
        <taxon>Thiotrichales</taxon>
        <taxon>Piscirickettsiaceae</taxon>
        <taxon>Thiomicrorhabdus</taxon>
    </lineage>
</organism>
<feature type="active site" description="Schiff-base intermediate with DNA" evidence="15">
    <location>
        <position position="15"/>
    </location>
</feature>
<keyword evidence="6 15" id="KW-0863">Zinc-finger</keyword>
<evidence type="ECO:0000256" key="3">
    <source>
        <dbReference type="ARBA" id="ARBA00011245"/>
    </source>
</evidence>
<keyword evidence="13 15" id="KW-0326">Glycosidase</keyword>
<keyword evidence="20" id="KW-1185">Reference proteome</keyword>
<evidence type="ECO:0000256" key="9">
    <source>
        <dbReference type="ARBA" id="ARBA00023125"/>
    </source>
</evidence>
<keyword evidence="5 15" id="KW-0227">DNA damage</keyword>
<sequence length="288" mass="32297">MASPFKTRNDRTDMPELPEVETTRKGITPKANQQVIKAFIVRNASLRWPIDLTLKQKLPGLVIQSINRRGKYLLLKTELGTLLIHLGMSGNLRVLPENTPALKHDHVDIVLENGYLVRLNDPRRFGSVLWHSANEGSVEQHKLLAKLAPEPLSDEFNGQYFYEKTRNRKVAIKSLVMNSAVAVGAGNIYANESLFMSKIHPQTMASKLTEKQCELLVNNIKKVLEAAIEQGGTTLKDFMSPDGKPGYFVQKLNVYDQAGKPCPVCGTPIERIILNQRASYFCPKCQKT</sequence>
<dbReference type="PANTHER" id="PTHR22993:SF9">
    <property type="entry name" value="FORMAMIDOPYRIMIDINE-DNA GLYCOSYLASE"/>
    <property type="match status" value="1"/>
</dbReference>
<dbReference type="InterPro" id="IPR010663">
    <property type="entry name" value="Znf_FPG/IleRS"/>
</dbReference>
<dbReference type="CDD" id="cd08966">
    <property type="entry name" value="EcFpg-like_N"/>
    <property type="match status" value="1"/>
</dbReference>
<dbReference type="NCBIfam" id="NF002211">
    <property type="entry name" value="PRK01103.1"/>
    <property type="match status" value="1"/>
</dbReference>
<dbReference type="Proteomes" id="UP001054820">
    <property type="component" value="Chromosome"/>
</dbReference>
<protein>
    <recommendedName>
        <fullName evidence="15">Formamidopyrimidine-DNA glycosylase</fullName>
        <shortName evidence="15">Fapy-DNA glycosylase</shortName>
        <ecNumber evidence="15">3.2.2.23</ecNumber>
    </recommendedName>
    <alternativeName>
        <fullName evidence="15">DNA-(apurinic or apyrimidinic site) lyase MutM</fullName>
        <shortName evidence="15">AP lyase MutM</shortName>
        <ecNumber evidence="15">4.2.99.18</ecNumber>
    </alternativeName>
</protein>
<dbReference type="RefSeq" id="WP_311195279.1">
    <property type="nucleotide sequence ID" value="NZ_AP024202.1"/>
</dbReference>
<keyword evidence="4 15" id="KW-0479">Metal-binding</keyword>
<feature type="active site" description="Proton donor" evidence="15">
    <location>
        <position position="16"/>
    </location>
</feature>
<dbReference type="InterPro" id="IPR000214">
    <property type="entry name" value="Znf_DNA_glyclase/AP_lyase"/>
</dbReference>
<dbReference type="HAMAP" id="MF_00103">
    <property type="entry name" value="Fapy_DNA_glycosyl"/>
    <property type="match status" value="1"/>
</dbReference>
<feature type="domain" description="Formamidopyrimidine-DNA glycosylase catalytic" evidence="18">
    <location>
        <begin position="15"/>
        <end position="126"/>
    </location>
</feature>
<evidence type="ECO:0000256" key="4">
    <source>
        <dbReference type="ARBA" id="ARBA00022723"/>
    </source>
</evidence>
<comment type="subunit">
    <text evidence="3 15">Monomer.</text>
</comment>
<feature type="binding site" evidence="15">
    <location>
        <position position="123"/>
    </location>
    <ligand>
        <name>DNA</name>
        <dbReference type="ChEBI" id="CHEBI:16991"/>
    </ligand>
</feature>
<dbReference type="EC" id="4.2.99.18" evidence="15"/>
<gene>
    <name evidence="15 19" type="primary">mutM</name>
    <name evidence="15" type="synonym">fpg</name>
    <name evidence="19" type="ORF">THMIRHAM_19860</name>
</gene>
<evidence type="ECO:0000256" key="16">
    <source>
        <dbReference type="SAM" id="MobiDB-lite"/>
    </source>
</evidence>
<dbReference type="Pfam" id="PF06831">
    <property type="entry name" value="H2TH"/>
    <property type="match status" value="1"/>
</dbReference>
<evidence type="ECO:0000256" key="13">
    <source>
        <dbReference type="ARBA" id="ARBA00023295"/>
    </source>
</evidence>
<comment type="catalytic activity">
    <reaction evidence="1 15">
        <text>Hydrolysis of DNA containing ring-opened 7-methylguanine residues, releasing 2,6-diamino-4-hydroxy-5-(N-methyl)formamidopyrimidine.</text>
        <dbReference type="EC" id="3.2.2.23"/>
    </reaction>
</comment>
<feature type="binding site" evidence="15">
    <location>
        <position position="168"/>
    </location>
    <ligand>
        <name>DNA</name>
        <dbReference type="ChEBI" id="CHEBI:16991"/>
    </ligand>
</feature>
<dbReference type="EC" id="3.2.2.23" evidence="15"/>
<keyword evidence="11 15" id="KW-0456">Lyase</keyword>
<evidence type="ECO:0000256" key="12">
    <source>
        <dbReference type="ARBA" id="ARBA00023268"/>
    </source>
</evidence>
<feature type="active site" description="Proton donor; for beta-elimination activity" evidence="15">
    <location>
        <position position="71"/>
    </location>
</feature>
<dbReference type="SUPFAM" id="SSF46946">
    <property type="entry name" value="S13-like H2TH domain"/>
    <property type="match status" value="1"/>
</dbReference>
<dbReference type="Pfam" id="PF01149">
    <property type="entry name" value="Fapy_DNA_glyco"/>
    <property type="match status" value="1"/>
</dbReference>
<evidence type="ECO:0000256" key="6">
    <source>
        <dbReference type="ARBA" id="ARBA00022771"/>
    </source>
</evidence>
<keyword evidence="9 15" id="KW-0238">DNA-binding</keyword>
<evidence type="ECO:0000256" key="8">
    <source>
        <dbReference type="ARBA" id="ARBA00022833"/>
    </source>
</evidence>
<accession>A0ABN6CYL7</accession>
<evidence type="ECO:0000313" key="19">
    <source>
        <dbReference type="EMBL" id="BCN94201.1"/>
    </source>
</evidence>
<evidence type="ECO:0000256" key="10">
    <source>
        <dbReference type="ARBA" id="ARBA00023204"/>
    </source>
</evidence>
<evidence type="ECO:0000256" key="2">
    <source>
        <dbReference type="ARBA" id="ARBA00009409"/>
    </source>
</evidence>
<dbReference type="Gene3D" id="1.10.8.50">
    <property type="match status" value="1"/>
</dbReference>
<evidence type="ECO:0000256" key="11">
    <source>
        <dbReference type="ARBA" id="ARBA00023239"/>
    </source>
</evidence>
<feature type="binding site" evidence="15">
    <location>
        <position position="104"/>
    </location>
    <ligand>
        <name>DNA</name>
        <dbReference type="ChEBI" id="CHEBI:16991"/>
    </ligand>
</feature>
<evidence type="ECO:0000256" key="15">
    <source>
        <dbReference type="HAMAP-Rule" id="MF_00103"/>
    </source>
</evidence>
<evidence type="ECO:0000259" key="17">
    <source>
        <dbReference type="PROSITE" id="PS51066"/>
    </source>
</evidence>
<dbReference type="SUPFAM" id="SSF81624">
    <property type="entry name" value="N-terminal domain of MutM-like DNA repair proteins"/>
    <property type="match status" value="1"/>
</dbReference>
<dbReference type="Gene3D" id="3.20.190.10">
    <property type="entry name" value="MutM-like, N-terminal"/>
    <property type="match status" value="1"/>
</dbReference>
<evidence type="ECO:0000259" key="18">
    <source>
        <dbReference type="PROSITE" id="PS51068"/>
    </source>
</evidence>
<dbReference type="PROSITE" id="PS01242">
    <property type="entry name" value="ZF_FPG_1"/>
    <property type="match status" value="1"/>
</dbReference>
<name>A0ABN6CYL7_9GAMM</name>
<evidence type="ECO:0000256" key="5">
    <source>
        <dbReference type="ARBA" id="ARBA00022763"/>
    </source>
</evidence>
<dbReference type="PANTHER" id="PTHR22993">
    <property type="entry name" value="FORMAMIDOPYRIMIDINE-DNA GLYCOSYLASE"/>
    <property type="match status" value="1"/>
</dbReference>